<feature type="transmembrane region" description="Helical" evidence="6">
    <location>
        <begin position="203"/>
        <end position="221"/>
    </location>
</feature>
<keyword evidence="5 6" id="KW-0472">Membrane</keyword>
<feature type="transmembrane region" description="Helical" evidence="6">
    <location>
        <begin position="173"/>
        <end position="191"/>
    </location>
</feature>
<evidence type="ECO:0000313" key="8">
    <source>
        <dbReference type="Proteomes" id="UP001176806"/>
    </source>
</evidence>
<keyword evidence="4 6" id="KW-1133">Transmembrane helix</keyword>
<dbReference type="Pfam" id="PF07947">
    <property type="entry name" value="YhhN"/>
    <property type="match status" value="1"/>
</dbReference>
<feature type="transmembrane region" description="Helical" evidence="6">
    <location>
        <begin position="142"/>
        <end position="161"/>
    </location>
</feature>
<proteinExistence type="inferred from homology"/>
<feature type="transmembrane region" description="Helical" evidence="6">
    <location>
        <begin position="86"/>
        <end position="102"/>
    </location>
</feature>
<gene>
    <name evidence="7" type="ORF">Q4Q40_08230</name>
</gene>
<feature type="transmembrane region" description="Helical" evidence="6">
    <location>
        <begin position="114"/>
        <end position="136"/>
    </location>
</feature>
<evidence type="ECO:0000313" key="7">
    <source>
        <dbReference type="EMBL" id="MDO5974169.1"/>
    </source>
</evidence>
<evidence type="ECO:0000256" key="1">
    <source>
        <dbReference type="ARBA" id="ARBA00004141"/>
    </source>
</evidence>
<protein>
    <submittedName>
        <fullName evidence="7">Lysoplasmalogenase family protein</fullName>
    </submittedName>
</protein>
<evidence type="ECO:0000256" key="6">
    <source>
        <dbReference type="SAM" id="Phobius"/>
    </source>
</evidence>
<evidence type="ECO:0000256" key="5">
    <source>
        <dbReference type="ARBA" id="ARBA00023136"/>
    </source>
</evidence>
<accession>A0ABT8WMG4</accession>
<name>A0ABT8WMG4_9FLAO</name>
<keyword evidence="3 6" id="KW-0812">Transmembrane</keyword>
<evidence type="ECO:0000256" key="2">
    <source>
        <dbReference type="ARBA" id="ARBA00007375"/>
    </source>
</evidence>
<evidence type="ECO:0000256" key="3">
    <source>
        <dbReference type="ARBA" id="ARBA00022692"/>
    </source>
</evidence>
<organism evidence="7 8">
    <name type="scientific">Flavivirga jejuensis</name>
    <dbReference type="NCBI Taxonomy" id="870487"/>
    <lineage>
        <taxon>Bacteria</taxon>
        <taxon>Pseudomonadati</taxon>
        <taxon>Bacteroidota</taxon>
        <taxon>Flavobacteriia</taxon>
        <taxon>Flavobacteriales</taxon>
        <taxon>Flavobacteriaceae</taxon>
        <taxon>Flavivirga</taxon>
    </lineage>
</organism>
<comment type="subcellular location">
    <subcellularLocation>
        <location evidence="1">Membrane</location>
        <topology evidence="1">Multi-pass membrane protein</topology>
    </subcellularLocation>
</comment>
<evidence type="ECO:0000256" key="4">
    <source>
        <dbReference type="ARBA" id="ARBA00022989"/>
    </source>
</evidence>
<sequence>MLHILKNERKSSIVFFVILTIDILVKISCDAFPYRYISKPPIILFLFLYYYFNTVEKRKKKKLWMILALSCFLLGDIIIINHTNVVCLGISVFVFALAKVFLSLRFSHRVDFNIASLIPFSIIVFAYTVFIVSLLFNSLRNFFVPALLSFFISLLLIQFAFLRKVVVDRGSYLYVLLGVIFYMFSESMITIKTFKTDLPMQDVLIMLFYGMGVYFITFGVIKEHVKQ</sequence>
<comment type="similarity">
    <text evidence="2">Belongs to the TMEM86 family.</text>
</comment>
<dbReference type="EMBL" id="JAUOEL010000002">
    <property type="protein sequence ID" value="MDO5974169.1"/>
    <property type="molecule type" value="Genomic_DNA"/>
</dbReference>
<comment type="caution">
    <text evidence="7">The sequence shown here is derived from an EMBL/GenBank/DDBJ whole genome shotgun (WGS) entry which is preliminary data.</text>
</comment>
<feature type="transmembrane region" description="Helical" evidence="6">
    <location>
        <begin position="34"/>
        <end position="51"/>
    </location>
</feature>
<feature type="transmembrane region" description="Helical" evidence="6">
    <location>
        <begin position="12"/>
        <end position="28"/>
    </location>
</feature>
<dbReference type="RefSeq" id="WP_303301307.1">
    <property type="nucleotide sequence ID" value="NZ_BAABDA010000051.1"/>
</dbReference>
<keyword evidence="8" id="KW-1185">Reference proteome</keyword>
<feature type="transmembrane region" description="Helical" evidence="6">
    <location>
        <begin position="63"/>
        <end position="80"/>
    </location>
</feature>
<dbReference type="InterPro" id="IPR012506">
    <property type="entry name" value="TMEM86B-like"/>
</dbReference>
<dbReference type="Proteomes" id="UP001176806">
    <property type="component" value="Unassembled WGS sequence"/>
</dbReference>
<reference evidence="7" key="1">
    <citation type="submission" date="2023-07" db="EMBL/GenBank/DDBJ databases">
        <title>Two novel species in the genus Flavivirga.</title>
        <authorList>
            <person name="Kwon K."/>
        </authorList>
    </citation>
    <scope>NUCLEOTIDE SEQUENCE</scope>
    <source>
        <strain evidence="7">KACC 14158</strain>
    </source>
</reference>